<evidence type="ECO:0000313" key="2">
    <source>
        <dbReference type="EnsemblMetazoa" id="XP_020899191.1"/>
    </source>
</evidence>
<evidence type="ECO:0000256" key="1">
    <source>
        <dbReference type="ARBA" id="ARBA00009024"/>
    </source>
</evidence>
<evidence type="ECO:0000313" key="3">
    <source>
        <dbReference type="Proteomes" id="UP000887567"/>
    </source>
</evidence>
<comment type="similarity">
    <text evidence="1">Belongs to the cornifelin family.</text>
</comment>
<name>A0A913X5A3_EXADI</name>
<dbReference type="KEGG" id="epa:110237909"/>
<sequence>MAQVVTAQPGMQTTVVVQQSGTVAYRDWNSSLFSCFDDIGSCLIGFLCPCILTIQVSQRMGEGCCFACCCQGAPLALRAKLRTEQHIQGSLCNDAIIMNFCGVCAMCQMSRELNALGR</sequence>
<dbReference type="RefSeq" id="XP_020899191.1">
    <property type="nucleotide sequence ID" value="XM_021043532.2"/>
</dbReference>
<dbReference type="EnsemblMetazoa" id="XM_021043532.2">
    <property type="protein sequence ID" value="XP_020899191.1"/>
    <property type="gene ID" value="LOC110237909"/>
</dbReference>
<dbReference type="InterPro" id="IPR006461">
    <property type="entry name" value="PLAC_motif_containing"/>
</dbReference>
<accession>A0A913X5A3</accession>
<reference evidence="2" key="1">
    <citation type="submission" date="2022-11" db="UniProtKB">
        <authorList>
            <consortium name="EnsemblMetazoa"/>
        </authorList>
    </citation>
    <scope>IDENTIFICATION</scope>
</reference>
<dbReference type="Proteomes" id="UP000887567">
    <property type="component" value="Unplaced"/>
</dbReference>
<dbReference type="Pfam" id="PF04749">
    <property type="entry name" value="PLAC8"/>
    <property type="match status" value="1"/>
</dbReference>
<dbReference type="GeneID" id="110237909"/>
<dbReference type="AlphaFoldDB" id="A0A913X5A3"/>
<dbReference type="PANTHER" id="PTHR15907">
    <property type="entry name" value="DUF614 FAMILY PROTEIN-RELATED"/>
    <property type="match status" value="1"/>
</dbReference>
<proteinExistence type="inferred from homology"/>
<organism evidence="2 3">
    <name type="scientific">Exaiptasia diaphana</name>
    <name type="common">Tropical sea anemone</name>
    <name type="synonym">Aiptasia pulchella</name>
    <dbReference type="NCBI Taxonomy" id="2652724"/>
    <lineage>
        <taxon>Eukaryota</taxon>
        <taxon>Metazoa</taxon>
        <taxon>Cnidaria</taxon>
        <taxon>Anthozoa</taxon>
        <taxon>Hexacorallia</taxon>
        <taxon>Actiniaria</taxon>
        <taxon>Aiptasiidae</taxon>
        <taxon>Exaiptasia</taxon>
    </lineage>
</organism>
<dbReference type="NCBIfam" id="TIGR01571">
    <property type="entry name" value="A_thal_Cys_rich"/>
    <property type="match status" value="1"/>
</dbReference>
<keyword evidence="3" id="KW-1185">Reference proteome</keyword>
<dbReference type="OrthoDB" id="1045822at2759"/>
<evidence type="ECO:0008006" key="4">
    <source>
        <dbReference type="Google" id="ProtNLM"/>
    </source>
</evidence>
<protein>
    <recommendedName>
        <fullName evidence="4">Cornifelin</fullName>
    </recommendedName>
</protein>
<dbReference type="OMA" id="LRTEQHI"/>